<dbReference type="PANTHER" id="PTHR33069:SF3">
    <property type="entry name" value="DYNEIN HEAVY CHAIN TAIL DOMAIN-CONTAINING PROTEIN"/>
    <property type="match status" value="1"/>
</dbReference>
<protein>
    <submittedName>
        <fullName evidence="2">Uncharacterized protein</fullName>
    </submittedName>
</protein>
<accession>A0A2S4W9Y0</accession>
<evidence type="ECO:0000313" key="3">
    <source>
        <dbReference type="Proteomes" id="UP000238274"/>
    </source>
</evidence>
<dbReference type="PANTHER" id="PTHR33069">
    <property type="entry name" value="CHROMOSOME 7, WHOLE GENOME SHOTGUN SEQUENCE-RELATED"/>
    <property type="match status" value="1"/>
</dbReference>
<keyword evidence="3" id="KW-1185">Reference proteome</keyword>
<proteinExistence type="predicted"/>
<reference evidence="2 3" key="1">
    <citation type="submission" date="2017-12" db="EMBL/GenBank/DDBJ databases">
        <title>Gene loss provides genomic basis for host adaptation in cereal stripe rust fungi.</title>
        <authorList>
            <person name="Xia C."/>
        </authorList>
    </citation>
    <scope>NUCLEOTIDE SEQUENCE [LARGE SCALE GENOMIC DNA]</scope>
    <source>
        <strain evidence="2 3">93TX-2</strain>
    </source>
</reference>
<dbReference type="EMBL" id="PKSM01000063">
    <property type="protein sequence ID" value="POW18584.1"/>
    <property type="molecule type" value="Genomic_DNA"/>
</dbReference>
<name>A0A2S4W9Y0_9BASI</name>
<reference evidence="3" key="3">
    <citation type="journal article" date="2018" name="Mol. Plant Microbe Interact.">
        <title>Genome sequence resources for the wheat stripe rust pathogen (Puccinia striiformis f. sp. tritici) and the barley stripe rust pathogen (Puccinia striiformis f. sp. hordei).</title>
        <authorList>
            <person name="Xia C."/>
            <person name="Wang M."/>
            <person name="Yin C."/>
            <person name="Cornejo O.E."/>
            <person name="Hulbert S.H."/>
            <person name="Chen X."/>
        </authorList>
    </citation>
    <scope>NUCLEOTIDE SEQUENCE [LARGE SCALE GENOMIC DNA]</scope>
    <source>
        <strain evidence="3">93TX-2</strain>
    </source>
</reference>
<dbReference type="AlphaFoldDB" id="A0A2S4W9Y0"/>
<dbReference type="OrthoDB" id="2505332at2759"/>
<evidence type="ECO:0000313" key="2">
    <source>
        <dbReference type="EMBL" id="POW18584.1"/>
    </source>
</evidence>
<feature type="non-terminal residue" evidence="2">
    <location>
        <position position="409"/>
    </location>
</feature>
<dbReference type="VEuPathDB" id="FungiDB:PSTT_08381"/>
<reference evidence="3" key="2">
    <citation type="journal article" date="2018" name="BMC Genomics">
        <title>Genomic insights into host adaptation between the wheat stripe rust pathogen (Puccinia striiformis f. sp. tritici) and the barley stripe rust pathogen (Puccinia striiformis f. sp. hordei).</title>
        <authorList>
            <person name="Xia C."/>
            <person name="Wang M."/>
            <person name="Yin C."/>
            <person name="Cornejo O.E."/>
            <person name="Hulbert S.H."/>
            <person name="Chen X."/>
        </authorList>
    </citation>
    <scope>NUCLEOTIDE SEQUENCE [LARGE SCALE GENOMIC DNA]</scope>
    <source>
        <strain evidence="3">93TX-2</strain>
    </source>
</reference>
<feature type="region of interest" description="Disordered" evidence="1">
    <location>
        <begin position="234"/>
        <end position="261"/>
    </location>
</feature>
<dbReference type="VEuPathDB" id="FungiDB:PSHT_05680"/>
<gene>
    <name evidence="2" type="ORF">PSHT_05680</name>
</gene>
<comment type="caution">
    <text evidence="2">The sequence shown here is derived from an EMBL/GenBank/DDBJ whole genome shotgun (WGS) entry which is preliminary data.</text>
</comment>
<dbReference type="Proteomes" id="UP000238274">
    <property type="component" value="Unassembled WGS sequence"/>
</dbReference>
<sequence>LVARELGRVHGAYVNLFAGIVNPASLAVYNQLDIRQELWDQLQSKRLPALRREVQSLSRALTDPPDLYNKPIPKMKLVLKILSKIDATMGKIKLVIACVGPRLVRGDIRHDKDFENLKIFNCHRIADCIYIINDKVCELLETYRLLIEESGHIFDHQSESVDDVLMRTFTCSFWIDGTIEGMDRWELHHVQDEWRTGLDSINETLAVFYQFVAACSEEHNAHLIRVKVPNKSPTCQPGEDANMRSESLPEPIFSPPNISDTGTSMKSARSVIAALKIARLLLGKLLEISKDTKNFRMRSDLTSRELDVFVTMTNTLAASFRTLVYSLSPSMSRGQDNSPMIIQQSLSHLQASPRVILLMMNSIFLPVLDRADDFPSPIVSHKVWFRRWNNLHNLAIRVFHGFGYYVPLS</sequence>
<organism evidence="2 3">
    <name type="scientific">Puccinia striiformis</name>
    <dbReference type="NCBI Taxonomy" id="27350"/>
    <lineage>
        <taxon>Eukaryota</taxon>
        <taxon>Fungi</taxon>
        <taxon>Dikarya</taxon>
        <taxon>Basidiomycota</taxon>
        <taxon>Pucciniomycotina</taxon>
        <taxon>Pucciniomycetes</taxon>
        <taxon>Pucciniales</taxon>
        <taxon>Pucciniaceae</taxon>
        <taxon>Puccinia</taxon>
    </lineage>
</organism>
<feature type="non-terminal residue" evidence="2">
    <location>
        <position position="1"/>
    </location>
</feature>
<evidence type="ECO:0000256" key="1">
    <source>
        <dbReference type="SAM" id="MobiDB-lite"/>
    </source>
</evidence>